<feature type="domain" description="Serine dehydratase-like alpha subunit" evidence="2">
    <location>
        <begin position="160"/>
        <end position="408"/>
    </location>
</feature>
<evidence type="ECO:0000259" key="2">
    <source>
        <dbReference type="Pfam" id="PF03313"/>
    </source>
</evidence>
<proteinExistence type="inferred from homology"/>
<dbReference type="InterPro" id="IPR005130">
    <property type="entry name" value="Ser_deHydtase-like_asu"/>
</dbReference>
<sequence length="421" mass="46374">MNYKDYLKRELKTAFGCTEPIALAYAAAKAKEVLGHEPDQIRADLSANMIKNAHSVYVPGTQGCKGIDISLAAGALLGQSAHELEVLAHIDKTRLEDCDRFIQEGRIQVHLKENVANLYIDIQASYQDSRARVLVVDEHTNIVRIEKDGQVLYQKDHSIQEEVQVDFSFDQIYDYAQKVDLKDFQDLLDREISYNYAIAQEGIQNPWGSGIGRLILERHPQDLREKIVAYTAAGSDARMSGAENPVVINSGSGNQGISVSVPLIVYAKEKNLDCEKLQRGLLFSNLLALYQKKNIGKLSAYCGVVSAASSAICGIAFLKGEDRQVIKETLANALAVNGGILCDGAKASCAMKIASSLRNAFLAYDQAKAGQSFKAQDGIVKDDIDQTLEVMGNIARYGMKKTDEVILNEVLGNREYLKEFE</sequence>
<dbReference type="GO" id="GO:0080146">
    <property type="term" value="F:L-cysteine desulfhydrase activity"/>
    <property type="evidence" value="ECO:0007669"/>
    <property type="project" value="TreeGrafter"/>
</dbReference>
<name>A0A8H2QYQ5_9FIRM</name>
<evidence type="ECO:0000313" key="3">
    <source>
        <dbReference type="EMBL" id="VFB17009.1"/>
    </source>
</evidence>
<dbReference type="PANTHER" id="PTHR30501:SF2">
    <property type="entry name" value="UPF0597 PROTEIN YHAM"/>
    <property type="match status" value="1"/>
</dbReference>
<gene>
    <name evidence="3" type="ORF">NCTC13150_01587</name>
</gene>
<dbReference type="EMBL" id="CAACYI010000001">
    <property type="protein sequence ID" value="VFB17009.1"/>
    <property type="molecule type" value="Genomic_DNA"/>
</dbReference>
<dbReference type="AlphaFoldDB" id="A0A8H2QYQ5"/>
<accession>A0A8H2QYQ5</accession>
<evidence type="ECO:0000313" key="4">
    <source>
        <dbReference type="Proteomes" id="UP000377798"/>
    </source>
</evidence>
<reference evidence="3 4" key="1">
    <citation type="submission" date="2019-02" db="EMBL/GenBank/DDBJ databases">
        <authorList>
            <consortium name="Pathogen Informatics"/>
        </authorList>
    </citation>
    <scope>NUCLEOTIDE SEQUENCE [LARGE SCALE GENOMIC DNA]</scope>
    <source>
        <strain evidence="3 4">3012STDY7089603</strain>
    </source>
</reference>
<organism evidence="3 4">
    <name type="scientific">Urinicoccus massiliensis</name>
    <dbReference type="NCBI Taxonomy" id="1723382"/>
    <lineage>
        <taxon>Bacteria</taxon>
        <taxon>Bacillati</taxon>
        <taxon>Bacillota</taxon>
        <taxon>Tissierellia</taxon>
        <taxon>Tissierellales</taxon>
        <taxon>Peptoniphilaceae</taxon>
        <taxon>Urinicoccus</taxon>
    </lineage>
</organism>
<dbReference type="RefSeq" id="WP_034439950.1">
    <property type="nucleotide sequence ID" value="NZ_CAACYI010000001.1"/>
</dbReference>
<protein>
    <recommendedName>
        <fullName evidence="1">UPF0597 protein NCTC13150_01587</fullName>
    </recommendedName>
</protein>
<keyword evidence="4" id="KW-1185">Reference proteome</keyword>
<dbReference type="PIRSF" id="PIRSF006054">
    <property type="entry name" value="UCP006054"/>
    <property type="match status" value="1"/>
</dbReference>
<dbReference type="HAMAP" id="MF_01845">
    <property type="entry name" value="UPF0597"/>
    <property type="match status" value="1"/>
</dbReference>
<dbReference type="InterPro" id="IPR021144">
    <property type="entry name" value="UPF0597"/>
</dbReference>
<comment type="caution">
    <text evidence="3">The sequence shown here is derived from an EMBL/GenBank/DDBJ whole genome shotgun (WGS) entry which is preliminary data.</text>
</comment>
<evidence type="ECO:0000256" key="1">
    <source>
        <dbReference type="HAMAP-Rule" id="MF_01845"/>
    </source>
</evidence>
<dbReference type="GO" id="GO:0019450">
    <property type="term" value="P:L-cysteine catabolic process to pyruvate"/>
    <property type="evidence" value="ECO:0007669"/>
    <property type="project" value="TreeGrafter"/>
</dbReference>
<comment type="similarity">
    <text evidence="1">Belongs to the UPF0597 family.</text>
</comment>
<dbReference type="Pfam" id="PF03313">
    <property type="entry name" value="SDH_alpha"/>
    <property type="match status" value="1"/>
</dbReference>
<dbReference type="PANTHER" id="PTHR30501">
    <property type="entry name" value="UPF0597 PROTEIN YHAM"/>
    <property type="match status" value="1"/>
</dbReference>
<dbReference type="Proteomes" id="UP000377798">
    <property type="component" value="Unassembled WGS sequence"/>
</dbReference>